<name>A0A0N0CWK2_9BACI</name>
<keyword evidence="1" id="KW-0812">Transmembrane</keyword>
<proteinExistence type="predicted"/>
<reference evidence="2 3" key="1">
    <citation type="submission" date="2015-07" db="EMBL/GenBank/DDBJ databases">
        <title>Genome sequencing project for genomic taxonomy and phylogenomics of Bacillus-like bacteria.</title>
        <authorList>
            <person name="Liu B."/>
            <person name="Wang J."/>
            <person name="Zhu Y."/>
            <person name="Liu G."/>
            <person name="Chen Q."/>
            <person name="Chen Z."/>
            <person name="Che J."/>
            <person name="Ge C."/>
            <person name="Shi H."/>
            <person name="Pan Z."/>
            <person name="Liu X."/>
        </authorList>
    </citation>
    <scope>NUCLEOTIDE SEQUENCE [LARGE SCALE GENOMIC DNA]</scope>
    <source>
        <strain evidence="2 3">DSM 54</strain>
    </source>
</reference>
<dbReference type="EMBL" id="LGCI01000005">
    <property type="protein sequence ID" value="KOY83255.1"/>
    <property type="molecule type" value="Genomic_DNA"/>
</dbReference>
<keyword evidence="3" id="KW-1185">Reference proteome</keyword>
<protein>
    <recommendedName>
        <fullName evidence="4">Thioredoxin domain-containing protein</fullName>
    </recommendedName>
</protein>
<evidence type="ECO:0000313" key="2">
    <source>
        <dbReference type="EMBL" id="KOY83255.1"/>
    </source>
</evidence>
<feature type="transmembrane region" description="Helical" evidence="1">
    <location>
        <begin position="6"/>
        <end position="26"/>
    </location>
</feature>
<dbReference type="RefSeq" id="WP_053994494.1">
    <property type="nucleotide sequence ID" value="NZ_CP065643.1"/>
</dbReference>
<dbReference type="AlphaFoldDB" id="A0A0N0CWK2"/>
<evidence type="ECO:0008006" key="4">
    <source>
        <dbReference type="Google" id="ProtNLM"/>
    </source>
</evidence>
<evidence type="ECO:0000256" key="1">
    <source>
        <dbReference type="SAM" id="Phobius"/>
    </source>
</evidence>
<sequence length="169" mass="19370">MSIVTTATYCLIMITIVLMGLLYLVLKKISISDKVGLEKNLSIPSSLLIEDLEGNNVSLFENKKKIIYLLLDIDCGECKKILKKLDLLNDRYFENIRLLIVKNNNNTKEIKKSSHKNRTFLIDERLLEQFEIKGFPLYIKVDPSKKLISKGLINVSNILNLVELEDSIL</sequence>
<dbReference type="SUPFAM" id="SSF52833">
    <property type="entry name" value="Thioredoxin-like"/>
    <property type="match status" value="1"/>
</dbReference>
<dbReference type="Gene3D" id="3.40.30.10">
    <property type="entry name" value="Glutaredoxin"/>
    <property type="match status" value="1"/>
</dbReference>
<comment type="caution">
    <text evidence="2">The sequence shown here is derived from an EMBL/GenBank/DDBJ whole genome shotgun (WGS) entry which is preliminary data.</text>
</comment>
<keyword evidence="1" id="KW-1133">Transmembrane helix</keyword>
<dbReference type="InterPro" id="IPR036249">
    <property type="entry name" value="Thioredoxin-like_sf"/>
</dbReference>
<dbReference type="STRING" id="33935.ADM90_08240"/>
<dbReference type="Proteomes" id="UP000037977">
    <property type="component" value="Unassembled WGS sequence"/>
</dbReference>
<organism evidence="2 3">
    <name type="scientific">Lysinibacillus macroides</name>
    <dbReference type="NCBI Taxonomy" id="33935"/>
    <lineage>
        <taxon>Bacteria</taxon>
        <taxon>Bacillati</taxon>
        <taxon>Bacillota</taxon>
        <taxon>Bacilli</taxon>
        <taxon>Bacillales</taxon>
        <taxon>Bacillaceae</taxon>
        <taxon>Lysinibacillus</taxon>
    </lineage>
</organism>
<evidence type="ECO:0000313" key="3">
    <source>
        <dbReference type="Proteomes" id="UP000037977"/>
    </source>
</evidence>
<accession>A0A0N0CWK2</accession>
<dbReference type="PATRIC" id="fig|33935.3.peg.1109"/>
<keyword evidence="1" id="KW-0472">Membrane</keyword>
<gene>
    <name evidence="2" type="ORF">ADM90_08240</name>
</gene>